<proteinExistence type="predicted"/>
<protein>
    <submittedName>
        <fullName evidence="2">Uncharacterized protein</fullName>
    </submittedName>
</protein>
<dbReference type="InParanoid" id="A0A409WR58"/>
<feature type="transmembrane region" description="Helical" evidence="1">
    <location>
        <begin position="117"/>
        <end position="141"/>
    </location>
</feature>
<gene>
    <name evidence="2" type="ORF">CVT25_014718</name>
</gene>
<evidence type="ECO:0000313" key="3">
    <source>
        <dbReference type="Proteomes" id="UP000283269"/>
    </source>
</evidence>
<keyword evidence="1" id="KW-0472">Membrane</keyword>
<evidence type="ECO:0000256" key="1">
    <source>
        <dbReference type="SAM" id="Phobius"/>
    </source>
</evidence>
<accession>A0A409WR58</accession>
<reference evidence="2 3" key="1">
    <citation type="journal article" date="2018" name="Evol. Lett.">
        <title>Horizontal gene cluster transfer increased hallucinogenic mushroom diversity.</title>
        <authorList>
            <person name="Reynolds H.T."/>
            <person name="Vijayakumar V."/>
            <person name="Gluck-Thaler E."/>
            <person name="Korotkin H.B."/>
            <person name="Matheny P.B."/>
            <person name="Slot J.C."/>
        </authorList>
    </citation>
    <scope>NUCLEOTIDE SEQUENCE [LARGE SCALE GENOMIC DNA]</scope>
    <source>
        <strain evidence="2 3">2631</strain>
    </source>
</reference>
<organism evidence="2 3">
    <name type="scientific">Psilocybe cyanescens</name>
    <dbReference type="NCBI Taxonomy" id="93625"/>
    <lineage>
        <taxon>Eukaryota</taxon>
        <taxon>Fungi</taxon>
        <taxon>Dikarya</taxon>
        <taxon>Basidiomycota</taxon>
        <taxon>Agaricomycotina</taxon>
        <taxon>Agaricomycetes</taxon>
        <taxon>Agaricomycetidae</taxon>
        <taxon>Agaricales</taxon>
        <taxon>Agaricineae</taxon>
        <taxon>Strophariaceae</taxon>
        <taxon>Psilocybe</taxon>
    </lineage>
</organism>
<keyword evidence="3" id="KW-1185">Reference proteome</keyword>
<keyword evidence="1" id="KW-1133">Transmembrane helix</keyword>
<comment type="caution">
    <text evidence="2">The sequence shown here is derived from an EMBL/GenBank/DDBJ whole genome shotgun (WGS) entry which is preliminary data.</text>
</comment>
<dbReference type="EMBL" id="NHYD01003294">
    <property type="protein sequence ID" value="PPQ80969.1"/>
    <property type="molecule type" value="Genomic_DNA"/>
</dbReference>
<dbReference type="AlphaFoldDB" id="A0A409WR58"/>
<sequence>MSPKVSKKPTSLNRRIVISTISVLYLLCFADFIVEWYYLDWVVVINGDTRESIFWGSVGEGPQWIFVLNDFLQISSFIVADGLLVDLEMLPRLGTIFLGDFGSIDTFSRGMRLFDRIVVMIIESAAAYTLILLFETILFVIPSINTVESIWSEVIYYTQAVLNVIANQGMAPTVLVARIALTNPDITIASATVTHISGLQFGPQHGSGGGHSENTTGGDINASVYVDNADPTPVIEVKRDSSAEAPFGDNKV</sequence>
<name>A0A409WR58_PSICY</name>
<dbReference type="Proteomes" id="UP000283269">
    <property type="component" value="Unassembled WGS sequence"/>
</dbReference>
<evidence type="ECO:0000313" key="2">
    <source>
        <dbReference type="EMBL" id="PPQ80969.1"/>
    </source>
</evidence>
<keyword evidence="1" id="KW-0812">Transmembrane</keyword>
<feature type="transmembrane region" description="Helical" evidence="1">
    <location>
        <begin position="16"/>
        <end position="39"/>
    </location>
</feature>